<keyword evidence="12" id="KW-0808">Transferase</keyword>
<feature type="transmembrane region" description="Helical" evidence="10">
    <location>
        <begin position="343"/>
        <end position="366"/>
    </location>
</feature>
<protein>
    <recommendedName>
        <fullName evidence="9">Permease IIC component</fullName>
    </recommendedName>
</protein>
<keyword evidence="7 10" id="KW-1133">Transmembrane helix</keyword>
<dbReference type="Pfam" id="PF02378">
    <property type="entry name" value="PTS_EIIC"/>
    <property type="match status" value="1"/>
</dbReference>
<feature type="transmembrane region" description="Helical" evidence="10">
    <location>
        <begin position="278"/>
        <end position="308"/>
    </location>
</feature>
<name>A0A0B5XN65_BACTU</name>
<feature type="transmembrane region" description="Helical" evidence="10">
    <location>
        <begin position="103"/>
        <end position="122"/>
    </location>
</feature>
<comment type="subcellular location">
    <subcellularLocation>
        <location evidence="1">Cell membrane</location>
        <topology evidence="1">Multi-pass membrane protein</topology>
    </subcellularLocation>
</comment>
<evidence type="ECO:0000313" key="12">
    <source>
        <dbReference type="EMBL" id="AJG77639.1"/>
    </source>
</evidence>
<evidence type="ECO:0000256" key="3">
    <source>
        <dbReference type="ARBA" id="ARBA00022475"/>
    </source>
</evidence>
<dbReference type="GO" id="GO:1901264">
    <property type="term" value="P:carbohydrate derivative transport"/>
    <property type="evidence" value="ECO:0007669"/>
    <property type="project" value="TreeGrafter"/>
</dbReference>
<proteinExistence type="predicted"/>
<feature type="transmembrane region" description="Helical" evidence="10">
    <location>
        <begin position="222"/>
        <end position="245"/>
    </location>
</feature>
<dbReference type="InterPro" id="IPR004501">
    <property type="entry name" value="PTS_EIIC_3"/>
</dbReference>
<evidence type="ECO:0000313" key="14">
    <source>
        <dbReference type="Proteomes" id="UP000031876"/>
    </source>
</evidence>
<evidence type="ECO:0000259" key="11">
    <source>
        <dbReference type="PROSITE" id="PS51105"/>
    </source>
</evidence>
<evidence type="ECO:0000256" key="2">
    <source>
        <dbReference type="ARBA" id="ARBA00022448"/>
    </source>
</evidence>
<evidence type="ECO:0000256" key="1">
    <source>
        <dbReference type="ARBA" id="ARBA00004651"/>
    </source>
</evidence>
<dbReference type="AlphaFoldDB" id="A0A0B5XN65"/>
<evidence type="ECO:0000256" key="6">
    <source>
        <dbReference type="ARBA" id="ARBA00022692"/>
    </source>
</evidence>
<evidence type="ECO:0000256" key="8">
    <source>
        <dbReference type="ARBA" id="ARBA00023136"/>
    </source>
</evidence>
<dbReference type="Proteomes" id="UP000031876">
    <property type="component" value="Chromosome"/>
</dbReference>
<dbReference type="GO" id="GO:0008982">
    <property type="term" value="F:protein-N(PI)-phosphohistidine-sugar phosphotransferase activity"/>
    <property type="evidence" value="ECO:0007669"/>
    <property type="project" value="UniProtKB-UniRule"/>
</dbReference>
<organism evidence="13 15">
    <name type="scientific">Bacillus thuringiensis</name>
    <dbReference type="NCBI Taxonomy" id="1428"/>
    <lineage>
        <taxon>Bacteria</taxon>
        <taxon>Bacillati</taxon>
        <taxon>Bacillota</taxon>
        <taxon>Bacilli</taxon>
        <taxon>Bacillales</taxon>
        <taxon>Bacillaceae</taxon>
        <taxon>Bacillus</taxon>
        <taxon>Bacillus cereus group</taxon>
    </lineage>
</organism>
<dbReference type="NCBIfam" id="TIGR00410">
    <property type="entry name" value="lacE"/>
    <property type="match status" value="1"/>
</dbReference>
<dbReference type="KEGG" id="btw:BF38_4205"/>
<keyword evidence="4 9" id="KW-0762">Sugar transport</keyword>
<dbReference type="EMBL" id="CP053980">
    <property type="protein sequence ID" value="QKH27777.1"/>
    <property type="molecule type" value="Genomic_DNA"/>
</dbReference>
<keyword evidence="6 10" id="KW-0812">Transmembrane</keyword>
<evidence type="ECO:0000256" key="10">
    <source>
        <dbReference type="SAM" id="Phobius"/>
    </source>
</evidence>
<evidence type="ECO:0000256" key="9">
    <source>
        <dbReference type="PIRNR" id="PIRNR006351"/>
    </source>
</evidence>
<dbReference type="InterPro" id="IPR004796">
    <property type="entry name" value="PTS_IIC_cello"/>
</dbReference>
<reference evidence="12 14" key="1">
    <citation type="journal article" date="2015" name="Genome Announc.">
        <title>Complete genome sequences for 35 biothreat assay-relevant bacillus species.</title>
        <authorList>
            <person name="Johnson S.L."/>
            <person name="Daligault H.E."/>
            <person name="Davenport K.W."/>
            <person name="Jaissle J."/>
            <person name="Frey K.G."/>
            <person name="Ladner J.T."/>
            <person name="Broomall S.M."/>
            <person name="Bishop-Lilly K.A."/>
            <person name="Bruce D.C."/>
            <person name="Gibbons H.S."/>
            <person name="Coyne S.R."/>
            <person name="Lo C.C."/>
            <person name="Meincke L."/>
            <person name="Munk A.C."/>
            <person name="Koroleva G.I."/>
            <person name="Rosenzweig C.N."/>
            <person name="Palacios G.F."/>
            <person name="Redden C.L."/>
            <person name="Minogue T.D."/>
            <person name="Chain P.S."/>
        </authorList>
    </citation>
    <scope>NUCLEOTIDE SEQUENCE [LARGE SCALE GENOMIC DNA]</scope>
    <source>
        <strain evidence="12 14">HD1011</strain>
    </source>
</reference>
<feature type="transmembrane region" description="Helical" evidence="10">
    <location>
        <begin position="35"/>
        <end position="56"/>
    </location>
</feature>
<feature type="transmembrane region" description="Helical" evidence="10">
    <location>
        <begin position="252"/>
        <end position="272"/>
    </location>
</feature>
<evidence type="ECO:0000256" key="7">
    <source>
        <dbReference type="ARBA" id="ARBA00022989"/>
    </source>
</evidence>
<feature type="transmembrane region" description="Helical" evidence="10">
    <location>
        <begin position="386"/>
        <end position="412"/>
    </location>
</feature>
<dbReference type="PANTHER" id="PTHR33989">
    <property type="match status" value="1"/>
</dbReference>
<keyword evidence="3 9" id="KW-1003">Cell membrane</keyword>
<feature type="transmembrane region" description="Helical" evidence="10">
    <location>
        <begin position="142"/>
        <end position="159"/>
    </location>
</feature>
<evidence type="ECO:0000256" key="4">
    <source>
        <dbReference type="ARBA" id="ARBA00022597"/>
    </source>
</evidence>
<dbReference type="InterPro" id="IPR003352">
    <property type="entry name" value="PTS_EIIC"/>
</dbReference>
<dbReference type="PANTHER" id="PTHR33989:SF8">
    <property type="entry name" value="PERMEASE IIC COMPONENT"/>
    <property type="match status" value="1"/>
</dbReference>
<dbReference type="Proteomes" id="UP000501107">
    <property type="component" value="Chromosome"/>
</dbReference>
<dbReference type="PROSITE" id="PS51105">
    <property type="entry name" value="PTS_EIIC_TYPE_3"/>
    <property type="match status" value="1"/>
</dbReference>
<comment type="function">
    <text evidence="9">The phosphoenolpyruvate-dependent sugar phosphotransferase system (PTS), a major carbohydrate active -transport system, catalyzes the phosphorylation of incoming sugar substrates concomitant with their translocation across the cell membrane.</text>
</comment>
<accession>A0A0B5XN65</accession>
<dbReference type="InterPro" id="IPR051088">
    <property type="entry name" value="PTS_Sugar-EIIC/EIIB"/>
</dbReference>
<evidence type="ECO:0000256" key="5">
    <source>
        <dbReference type="ARBA" id="ARBA00022683"/>
    </source>
</evidence>
<feature type="domain" description="PTS EIIC type-3" evidence="11">
    <location>
        <begin position="11"/>
        <end position="414"/>
    </location>
</feature>
<dbReference type="PIRSF" id="PIRSF006351">
    <property type="entry name" value="PTS_EIIC-Cellobiose"/>
    <property type="match status" value="1"/>
</dbReference>
<sequence length="433" mass="47413">MKLLEGTKNGLERIITPLTNYLGNSKVVNAITSGMMMTIPVTIGVTLFAILGNLPFKGWKEFLIQIGLYTHMQDMISATLSLLAVYMVVIIAYSYAKEEGMNGMTAAVIALGSFLCLMPMSIKVGEEQIPAILNQYLGSDGIFVAMFVGVFTSKLYCSLKRKNIGVKLPESVPPMVADAINPVFISIIIFTLIFFIRVIFGFTPYENIFNFVSQVISLPVKVIGSSVWSVIAIFTFMNICWFFGLHPAPIINVWYSATAPLFTAAITAFASGTPFSEIPYLAFTLMHFAVAIGGTGNTLGLAINMLFAKSEQYKSLGRIGIVPNIFNINEPIVFGLPLVLNPIYFIPLVGSSIVGGLICVVFLKITGILSNFNPLIELPWVTPAPFAAYISGGWLLLIMTVLIIISQILLYYPFFKMGDKKAYEAEQQAATEQ</sequence>
<dbReference type="RefSeq" id="WP_000770442.1">
    <property type="nucleotide sequence ID" value="NZ_CP009335.1"/>
</dbReference>
<keyword evidence="2 9" id="KW-0813">Transport</keyword>
<dbReference type="EMBL" id="CP009335">
    <property type="protein sequence ID" value="AJG77639.1"/>
    <property type="molecule type" value="Genomic_DNA"/>
</dbReference>
<feature type="transmembrane region" description="Helical" evidence="10">
    <location>
        <begin position="76"/>
        <end position="96"/>
    </location>
</feature>
<reference evidence="13 15" key="2">
    <citation type="submission" date="2020-05" db="EMBL/GenBank/DDBJ databases">
        <title>FDA dAtabase for Regulatory Grade micrObial Sequences (FDA-ARGOS): Supporting development and validation of Infectious Disease Dx tests.</title>
        <authorList>
            <person name="Nelson B."/>
            <person name="Plummer A."/>
            <person name="Tallon L."/>
            <person name="Sadzewicz L."/>
            <person name="Zhao X."/>
            <person name="Vavikolanu K."/>
            <person name="Mehta A."/>
            <person name="Aluvathingal J."/>
            <person name="Nadendla S."/>
            <person name="Myers T."/>
            <person name="Yan Y."/>
            <person name="Sichtig H."/>
        </authorList>
    </citation>
    <scope>NUCLEOTIDE SEQUENCE [LARGE SCALE GENOMIC DNA]</scope>
    <source>
        <strain evidence="13 15">FDAARGOS_795</strain>
    </source>
</reference>
<evidence type="ECO:0000313" key="13">
    <source>
        <dbReference type="EMBL" id="QKH27777.1"/>
    </source>
</evidence>
<keyword evidence="5" id="KW-0598">Phosphotransferase system</keyword>
<dbReference type="GO" id="GO:0005886">
    <property type="term" value="C:plasma membrane"/>
    <property type="evidence" value="ECO:0007669"/>
    <property type="project" value="UniProtKB-SubCell"/>
</dbReference>
<keyword evidence="8 9" id="KW-0472">Membrane</keyword>
<dbReference type="GO" id="GO:0009401">
    <property type="term" value="P:phosphoenolpyruvate-dependent sugar phosphotransferase system"/>
    <property type="evidence" value="ECO:0007669"/>
    <property type="project" value="UniProtKB-KW"/>
</dbReference>
<gene>
    <name evidence="12" type="ORF">BF38_4205</name>
    <name evidence="13" type="ORF">FOC89_28770</name>
</gene>
<evidence type="ECO:0000313" key="15">
    <source>
        <dbReference type="Proteomes" id="UP000501107"/>
    </source>
</evidence>
<feature type="transmembrane region" description="Helical" evidence="10">
    <location>
        <begin position="179"/>
        <end position="202"/>
    </location>
</feature>